<organism evidence="1">
    <name type="scientific">marine sediment metagenome</name>
    <dbReference type="NCBI Taxonomy" id="412755"/>
    <lineage>
        <taxon>unclassified sequences</taxon>
        <taxon>metagenomes</taxon>
        <taxon>ecological metagenomes</taxon>
    </lineage>
</organism>
<reference evidence="1" key="1">
    <citation type="journal article" date="2015" name="Nature">
        <title>Complex archaea that bridge the gap between prokaryotes and eukaryotes.</title>
        <authorList>
            <person name="Spang A."/>
            <person name="Saw J.H."/>
            <person name="Jorgensen S.L."/>
            <person name="Zaremba-Niedzwiedzka K."/>
            <person name="Martijn J."/>
            <person name="Lind A.E."/>
            <person name="van Eijk R."/>
            <person name="Schleper C."/>
            <person name="Guy L."/>
            <person name="Ettema T.J."/>
        </authorList>
    </citation>
    <scope>NUCLEOTIDE SEQUENCE</scope>
</reference>
<evidence type="ECO:0000313" key="1">
    <source>
        <dbReference type="EMBL" id="KKM68629.1"/>
    </source>
</evidence>
<accession>A0A0F9JFL5</accession>
<sequence length="214" mass="23334">MAKINITNLTSGSLSLDLTLDDGNIIIRENLIQGETIDVGDRATIDDMNRSTEVQGLIANSRISVTYVGESSDTSYTDHSTKWAYRIPESCTVDSDVLNGSLIYSEANDLTSTNAAPAFMKSYDEGTTTFSNTAVTAASAPWTANWQFWPDVETDDDATYFGNALRFCQMYIDVDTAAAAYGGDAITWEYWDGSTWSALTIIYDHTGNTVTDGT</sequence>
<gene>
    <name evidence="1" type="ORF">LCGC14_1458930</name>
</gene>
<feature type="non-terminal residue" evidence="1">
    <location>
        <position position="214"/>
    </location>
</feature>
<name>A0A0F9JFL5_9ZZZZ</name>
<protein>
    <submittedName>
        <fullName evidence="1">Uncharacterized protein</fullName>
    </submittedName>
</protein>
<comment type="caution">
    <text evidence="1">The sequence shown here is derived from an EMBL/GenBank/DDBJ whole genome shotgun (WGS) entry which is preliminary data.</text>
</comment>
<dbReference type="AlphaFoldDB" id="A0A0F9JFL5"/>
<proteinExistence type="predicted"/>
<dbReference type="EMBL" id="LAZR01010134">
    <property type="protein sequence ID" value="KKM68629.1"/>
    <property type="molecule type" value="Genomic_DNA"/>
</dbReference>